<dbReference type="Gene3D" id="1.10.150.240">
    <property type="entry name" value="Putative phosphatase, domain 2"/>
    <property type="match status" value="1"/>
</dbReference>
<dbReference type="Proteomes" id="UP001345013">
    <property type="component" value="Unassembled WGS sequence"/>
</dbReference>
<dbReference type="SUPFAM" id="SSF56784">
    <property type="entry name" value="HAD-like"/>
    <property type="match status" value="1"/>
</dbReference>
<gene>
    <name evidence="1" type="ORF">LTR24_010136</name>
</gene>
<dbReference type="InterPro" id="IPR041492">
    <property type="entry name" value="HAD_2"/>
</dbReference>
<name>A0ABR0JUU3_9EURO</name>
<dbReference type="SFLD" id="SFLDS00003">
    <property type="entry name" value="Haloacid_Dehalogenase"/>
    <property type="match status" value="1"/>
</dbReference>
<dbReference type="EMBL" id="JAVRRG010000279">
    <property type="protein sequence ID" value="KAK5074535.1"/>
    <property type="molecule type" value="Genomic_DNA"/>
</dbReference>
<dbReference type="InterPro" id="IPR050155">
    <property type="entry name" value="HAD-like_hydrolase_sf"/>
</dbReference>
<accession>A0ABR0JUU3</accession>
<dbReference type="SFLD" id="SFLDG01129">
    <property type="entry name" value="C1.5:_HAD__Beta-PGM__Phosphata"/>
    <property type="match status" value="1"/>
</dbReference>
<evidence type="ECO:0000313" key="2">
    <source>
        <dbReference type="Proteomes" id="UP001345013"/>
    </source>
</evidence>
<protein>
    <submittedName>
        <fullName evidence="1">Uncharacterized protein</fullName>
    </submittedName>
</protein>
<evidence type="ECO:0000313" key="1">
    <source>
        <dbReference type="EMBL" id="KAK5074535.1"/>
    </source>
</evidence>
<dbReference type="InterPro" id="IPR023198">
    <property type="entry name" value="PGP-like_dom2"/>
</dbReference>
<sequence>MKAATKLLDHETNPNEQSSNARLYKAMTSPTSSNEFNTPIKQIFFDCDNTLVDTETIAVEVADIVINRVLADKSIDITYNIEQLIAKYFGLTARQMIVELQKELDFTLTADETKAYTTFEEDLIIDLLHQNPRPCEGIQGVLARLSAGGRYRLAVVSSSPIRRIRAALEACDIAQYFAPDQVFSAKSSMPTPKSKPDPAIYQWAMAKNEVTADQCIAFEDSRSGARSAIEAGIACVAYVGAYGSEWHRQQVAETLLGEGCEMVMLDYGCFFECLRDLESKMVRKQREGAIDEVIALWQAQ</sequence>
<dbReference type="PANTHER" id="PTHR43434:SF1">
    <property type="entry name" value="PHOSPHOGLYCOLATE PHOSPHATASE"/>
    <property type="match status" value="1"/>
</dbReference>
<organism evidence="1 2">
    <name type="scientific">Lithohypha guttulata</name>
    <dbReference type="NCBI Taxonomy" id="1690604"/>
    <lineage>
        <taxon>Eukaryota</taxon>
        <taxon>Fungi</taxon>
        <taxon>Dikarya</taxon>
        <taxon>Ascomycota</taxon>
        <taxon>Pezizomycotina</taxon>
        <taxon>Eurotiomycetes</taxon>
        <taxon>Chaetothyriomycetidae</taxon>
        <taxon>Chaetothyriales</taxon>
        <taxon>Trichomeriaceae</taxon>
        <taxon>Lithohypha</taxon>
    </lineage>
</organism>
<reference evidence="1 2" key="1">
    <citation type="submission" date="2023-08" db="EMBL/GenBank/DDBJ databases">
        <title>Black Yeasts Isolated from many extreme environments.</title>
        <authorList>
            <person name="Coleine C."/>
            <person name="Stajich J.E."/>
            <person name="Selbmann L."/>
        </authorList>
    </citation>
    <scope>NUCLEOTIDE SEQUENCE [LARGE SCALE GENOMIC DNA]</scope>
    <source>
        <strain evidence="1 2">CCFEE 5885</strain>
    </source>
</reference>
<dbReference type="PANTHER" id="PTHR43434">
    <property type="entry name" value="PHOSPHOGLYCOLATE PHOSPHATASE"/>
    <property type="match status" value="1"/>
</dbReference>
<dbReference type="Pfam" id="PF13419">
    <property type="entry name" value="HAD_2"/>
    <property type="match status" value="1"/>
</dbReference>
<dbReference type="Gene3D" id="3.40.50.1000">
    <property type="entry name" value="HAD superfamily/HAD-like"/>
    <property type="match status" value="1"/>
</dbReference>
<dbReference type="NCBIfam" id="TIGR01509">
    <property type="entry name" value="HAD-SF-IA-v3"/>
    <property type="match status" value="1"/>
</dbReference>
<comment type="caution">
    <text evidence="1">The sequence shown here is derived from an EMBL/GenBank/DDBJ whole genome shotgun (WGS) entry which is preliminary data.</text>
</comment>
<proteinExistence type="predicted"/>
<dbReference type="InterPro" id="IPR023214">
    <property type="entry name" value="HAD_sf"/>
</dbReference>
<keyword evidence="2" id="KW-1185">Reference proteome</keyword>
<dbReference type="InterPro" id="IPR006439">
    <property type="entry name" value="HAD-SF_hydro_IA"/>
</dbReference>
<dbReference type="InterPro" id="IPR036412">
    <property type="entry name" value="HAD-like_sf"/>
</dbReference>